<feature type="transmembrane region" description="Helical" evidence="2">
    <location>
        <begin position="89"/>
        <end position="107"/>
    </location>
</feature>
<feature type="transmembrane region" description="Helical" evidence="2">
    <location>
        <begin position="156"/>
        <end position="174"/>
    </location>
</feature>
<sequence length="333" mass="36538">MSGFQTSTTSRPGDEDASTPNVASTAELPRIDGNSAARKEAVEVASPKEFRWRDWLTLENRFLAPALITSILLAGQLSFGFLESWSRTFTAIGVCIATELILGRLIVGRYPHLASAYISGISVGILIRSPFVWPYAMCAGLSIMSKYVLRMHNRHLWNPSNFGVSAMLFLYPAAVASLSIQWGNSLLPMAVVWCLGSLIISRLKRFHICATYVLSFVALAAVRSWLTESPFLANVAPLTGPMYQLFVFFMITDPKTTVRSKRGQCLVAFLVALVEMGLRLGEVIHAPYYALFLVGPIALAIDMHFTDRTESAPPTNMPSKDFDGHAEPAPSVS</sequence>
<feature type="region of interest" description="Disordered" evidence="1">
    <location>
        <begin position="1"/>
        <end position="32"/>
    </location>
</feature>
<feature type="compositionally biased region" description="Polar residues" evidence="1">
    <location>
        <begin position="1"/>
        <end position="11"/>
    </location>
</feature>
<keyword evidence="2" id="KW-0472">Membrane</keyword>
<reference evidence="3 4" key="1">
    <citation type="submission" date="2023-06" db="EMBL/GenBank/DDBJ databases">
        <title>Roseiconus lacunae JC819 isolated from Gulf of Mannar region, Tamil Nadu.</title>
        <authorList>
            <person name="Pk S."/>
            <person name="Ch S."/>
            <person name="Ch V.R."/>
        </authorList>
    </citation>
    <scope>NUCLEOTIDE SEQUENCE [LARGE SCALE GENOMIC DNA]</scope>
    <source>
        <strain evidence="3 4">JC819</strain>
    </source>
</reference>
<evidence type="ECO:0000256" key="1">
    <source>
        <dbReference type="SAM" id="MobiDB-lite"/>
    </source>
</evidence>
<name>A0ABT7PQR0_9BACT</name>
<keyword evidence="4" id="KW-1185">Reference proteome</keyword>
<feature type="transmembrane region" description="Helical" evidence="2">
    <location>
        <begin position="206"/>
        <end position="225"/>
    </location>
</feature>
<feature type="transmembrane region" description="Helical" evidence="2">
    <location>
        <begin position="62"/>
        <end position="82"/>
    </location>
</feature>
<keyword evidence="2" id="KW-0812">Transmembrane</keyword>
<comment type="caution">
    <text evidence="3">The sequence shown here is derived from an EMBL/GenBank/DDBJ whole genome shotgun (WGS) entry which is preliminary data.</text>
</comment>
<protein>
    <submittedName>
        <fullName evidence="3">RnfABCDGE type electron transport complex subunit D</fullName>
    </submittedName>
</protein>
<evidence type="ECO:0000313" key="4">
    <source>
        <dbReference type="Proteomes" id="UP001239462"/>
    </source>
</evidence>
<organism evidence="3 4">
    <name type="scientific">Roseiconus lacunae</name>
    <dbReference type="NCBI Taxonomy" id="2605694"/>
    <lineage>
        <taxon>Bacteria</taxon>
        <taxon>Pseudomonadati</taxon>
        <taxon>Planctomycetota</taxon>
        <taxon>Planctomycetia</taxon>
        <taxon>Pirellulales</taxon>
        <taxon>Pirellulaceae</taxon>
        <taxon>Roseiconus</taxon>
    </lineage>
</organism>
<gene>
    <name evidence="3" type="ORF">QTN89_25390</name>
</gene>
<proteinExistence type="predicted"/>
<dbReference type="EMBL" id="JASZZN010000026">
    <property type="protein sequence ID" value="MDM4018813.1"/>
    <property type="molecule type" value="Genomic_DNA"/>
</dbReference>
<dbReference type="Proteomes" id="UP001239462">
    <property type="component" value="Unassembled WGS sequence"/>
</dbReference>
<evidence type="ECO:0000313" key="3">
    <source>
        <dbReference type="EMBL" id="MDM4018813.1"/>
    </source>
</evidence>
<feature type="region of interest" description="Disordered" evidence="1">
    <location>
        <begin position="310"/>
        <end position="333"/>
    </location>
</feature>
<keyword evidence="2" id="KW-1133">Transmembrane helix</keyword>
<feature type="transmembrane region" description="Helical" evidence="2">
    <location>
        <begin position="231"/>
        <end position="251"/>
    </location>
</feature>
<evidence type="ECO:0000256" key="2">
    <source>
        <dbReference type="SAM" id="Phobius"/>
    </source>
</evidence>
<accession>A0ABT7PQR0</accession>
<feature type="transmembrane region" description="Helical" evidence="2">
    <location>
        <begin position="113"/>
        <end position="136"/>
    </location>
</feature>
<dbReference type="RefSeq" id="WP_289166771.1">
    <property type="nucleotide sequence ID" value="NZ_JASZZN010000026.1"/>
</dbReference>
<feature type="transmembrane region" description="Helical" evidence="2">
    <location>
        <begin position="180"/>
        <end position="199"/>
    </location>
</feature>